<dbReference type="Gene3D" id="3.40.50.720">
    <property type="entry name" value="NAD(P)-binding Rossmann-like Domain"/>
    <property type="match status" value="1"/>
</dbReference>
<dbReference type="Gene3D" id="3.30.470.20">
    <property type="entry name" value="ATP-grasp fold, B domain"/>
    <property type="match status" value="1"/>
</dbReference>
<dbReference type="SUPFAM" id="SSF52210">
    <property type="entry name" value="Succinyl-CoA synthetase domains"/>
    <property type="match status" value="2"/>
</dbReference>
<dbReference type="eggNOG" id="COG0045">
    <property type="taxonomic scope" value="Bacteria"/>
</dbReference>
<dbReference type="InterPro" id="IPR032875">
    <property type="entry name" value="Succ_CoA_lig_flav_dom"/>
</dbReference>
<feature type="domain" description="ATP-grasp" evidence="5">
    <location>
        <begin position="507"/>
        <end position="543"/>
    </location>
</feature>
<evidence type="ECO:0000256" key="4">
    <source>
        <dbReference type="PROSITE-ProRule" id="PRU00409"/>
    </source>
</evidence>
<dbReference type="PANTHER" id="PTHR43334">
    <property type="entry name" value="ACETATE--COA LIGASE [ADP-FORMING]"/>
    <property type="match status" value="1"/>
</dbReference>
<dbReference type="Pfam" id="PF19045">
    <property type="entry name" value="Ligase_CoA_2"/>
    <property type="match status" value="1"/>
</dbReference>
<organism evidence="6 7">
    <name type="scientific">Desulfarculus baarsii (strain ATCC 33931 / DSM 2075 / LMG 7858 / VKM B-1802 / 2st14)</name>
    <dbReference type="NCBI Taxonomy" id="644282"/>
    <lineage>
        <taxon>Bacteria</taxon>
        <taxon>Pseudomonadati</taxon>
        <taxon>Thermodesulfobacteriota</taxon>
        <taxon>Desulfarculia</taxon>
        <taxon>Desulfarculales</taxon>
        <taxon>Desulfarculaceae</taxon>
        <taxon>Desulfarculus</taxon>
    </lineage>
</organism>
<dbReference type="Gene3D" id="3.30.1490.20">
    <property type="entry name" value="ATP-grasp fold, A domain"/>
    <property type="match status" value="1"/>
</dbReference>
<dbReference type="SMART" id="SM00881">
    <property type="entry name" value="CoA_binding"/>
    <property type="match status" value="1"/>
</dbReference>
<sequence>MPANPLETILAPKSIAVLGASSHPTKMGTMQMLNIVASGFPGQVLPVHPTEKEIFGHKVYPTIADLPFAPDLALLVVPTKLVPQMIDDLGKLGTRHAVVVTAGFKETGPDGQDLEWQVVDIANKHGLRFVGPNCMGVVNAHLPLNTAVSPLCAPPGGLSLVSQSGTYVTQTNYYLGQRGVRISKGVSVGNEASIDLVDCLEYLGDDPQTTAIGLYIECIRRPKEFLAVASRISRDKPIVAQYVGGNEFGARSGSSHTGALAGPDFIYDGLFAQAGVIRVPTIEDVYRLGDALAHQPAMKGRRVAVLTNSGGPGSGMATTLQAEGMEMPSLSPETQAKLRQHMPPHAPVGNPVDLTFHVDMSTMTKTLPRILFEDPQIDGVLLHGIMDTGWAAMAHQVFSKFIDISRQELDQMMLADLSELTPMPWAHGKPLLTSSFFDRADHAVDSLLAAQIPVFDSPERAARTMALMHRAHQIATRPAAEAPPTPPVAARASELLAAPTLDEHQAKQVLAAYGLPVCREEFCADVDQAVAAARRLGWPVAVKGCLASVQHKTELGLVHLNLADADAVAQACRKIRQAAPAAGLLVAEMLPTGRELIAGVTRFPSFPPLVLCGLGGVLAEALRDTALRLAPLAAVDGLAMLESLRGRAILGDFRGMGAVDLAAVADLLVRLGQVALNHPEIAEMDLNPILFVDGQPRIVDALIVKAGRN</sequence>
<dbReference type="GO" id="GO:0046872">
    <property type="term" value="F:metal ion binding"/>
    <property type="evidence" value="ECO:0007669"/>
    <property type="project" value="InterPro"/>
</dbReference>
<keyword evidence="2 4" id="KW-0547">Nucleotide-binding</keyword>
<dbReference type="InterPro" id="IPR043938">
    <property type="entry name" value="Ligase_CoA_dom"/>
</dbReference>
<dbReference type="eggNOG" id="COG1042">
    <property type="taxonomic scope" value="Bacteria"/>
</dbReference>
<dbReference type="Proteomes" id="UP000009047">
    <property type="component" value="Chromosome"/>
</dbReference>
<evidence type="ECO:0000259" key="5">
    <source>
        <dbReference type="PROSITE" id="PS50975"/>
    </source>
</evidence>
<evidence type="ECO:0000256" key="2">
    <source>
        <dbReference type="ARBA" id="ARBA00022741"/>
    </source>
</evidence>
<evidence type="ECO:0000313" key="7">
    <source>
        <dbReference type="Proteomes" id="UP000009047"/>
    </source>
</evidence>
<dbReference type="SUPFAM" id="SSF56059">
    <property type="entry name" value="Glutathione synthetase ATP-binding domain-like"/>
    <property type="match status" value="1"/>
</dbReference>
<dbReference type="InterPro" id="IPR016102">
    <property type="entry name" value="Succinyl-CoA_synth-like"/>
</dbReference>
<dbReference type="STRING" id="644282.Deba_2756"/>
<dbReference type="GO" id="GO:0005524">
    <property type="term" value="F:ATP binding"/>
    <property type="evidence" value="ECO:0007669"/>
    <property type="project" value="UniProtKB-UniRule"/>
</dbReference>
<dbReference type="InterPro" id="IPR003781">
    <property type="entry name" value="CoA-bd"/>
</dbReference>
<dbReference type="Pfam" id="PF13607">
    <property type="entry name" value="Succ_CoA_lig"/>
    <property type="match status" value="1"/>
</dbReference>
<dbReference type="Pfam" id="PF13380">
    <property type="entry name" value="CoA_binding_2"/>
    <property type="match status" value="1"/>
</dbReference>
<dbReference type="AlphaFoldDB" id="E1QKL7"/>
<dbReference type="EMBL" id="CP002085">
    <property type="protein sequence ID" value="ADK86110.1"/>
    <property type="molecule type" value="Genomic_DNA"/>
</dbReference>
<reference evidence="6 7" key="1">
    <citation type="journal article" date="2010" name="Stand. Genomic Sci.">
        <title>Complete genome sequence of Desulfarculus baarsii type strain (2st14).</title>
        <authorList>
            <person name="Sun H."/>
            <person name="Spring S."/>
            <person name="Lapidus A."/>
            <person name="Davenport K."/>
            <person name="Del Rio T.G."/>
            <person name="Tice H."/>
            <person name="Nolan M."/>
            <person name="Copeland A."/>
            <person name="Cheng J.F."/>
            <person name="Lucas S."/>
            <person name="Tapia R."/>
            <person name="Goodwin L."/>
            <person name="Pitluck S."/>
            <person name="Ivanova N."/>
            <person name="Pagani I."/>
            <person name="Mavromatis K."/>
            <person name="Ovchinnikova G."/>
            <person name="Pati A."/>
            <person name="Chen A."/>
            <person name="Palaniappan K."/>
            <person name="Hauser L."/>
            <person name="Chang Y.J."/>
            <person name="Jeffries C.D."/>
            <person name="Detter J.C."/>
            <person name="Han C."/>
            <person name="Rohde M."/>
            <person name="Brambilla E."/>
            <person name="Goker M."/>
            <person name="Woyke T."/>
            <person name="Bristow J."/>
            <person name="Eisen J.A."/>
            <person name="Markowitz V."/>
            <person name="Hugenholtz P."/>
            <person name="Kyrpides N.C."/>
            <person name="Klenk H.P."/>
            <person name="Land M."/>
        </authorList>
    </citation>
    <scope>NUCLEOTIDE SEQUENCE [LARGE SCALE GENOMIC DNA]</scope>
    <source>
        <strain evidence="7">ATCC 33931 / DSM 2075 / LMG 7858 / VKM B-1802 / 2st14</strain>
    </source>
</reference>
<dbReference type="Pfam" id="PF13549">
    <property type="entry name" value="ATP-grasp_5"/>
    <property type="match status" value="1"/>
</dbReference>
<accession>E1QKL7</accession>
<keyword evidence="1" id="KW-0436">Ligase</keyword>
<dbReference type="SUPFAM" id="SSF51735">
    <property type="entry name" value="NAD(P)-binding Rossmann-fold domains"/>
    <property type="match status" value="1"/>
</dbReference>
<keyword evidence="7" id="KW-1185">Reference proteome</keyword>
<gene>
    <name evidence="6" type="ordered locus">Deba_2756</name>
</gene>
<evidence type="ECO:0000256" key="1">
    <source>
        <dbReference type="ARBA" id="ARBA00022598"/>
    </source>
</evidence>
<dbReference type="InterPro" id="IPR013815">
    <property type="entry name" value="ATP_grasp_subdomain_1"/>
</dbReference>
<dbReference type="HOGENOM" id="CLU_007415_3_1_7"/>
<protein>
    <submittedName>
        <fullName evidence="6">CoA-binding domain protein</fullName>
    </submittedName>
</protein>
<dbReference type="InterPro" id="IPR036291">
    <property type="entry name" value="NAD(P)-bd_dom_sf"/>
</dbReference>
<dbReference type="Gene3D" id="3.40.50.261">
    <property type="entry name" value="Succinyl-CoA synthetase domains"/>
    <property type="match status" value="2"/>
</dbReference>
<dbReference type="KEGG" id="dbr:Deba_2756"/>
<dbReference type="GO" id="GO:0043758">
    <property type="term" value="F:acetate-CoA ligase (ADP-forming) activity"/>
    <property type="evidence" value="ECO:0007669"/>
    <property type="project" value="InterPro"/>
</dbReference>
<dbReference type="RefSeq" id="WP_013259549.1">
    <property type="nucleotide sequence ID" value="NC_014365.1"/>
</dbReference>
<dbReference type="InterPro" id="IPR011761">
    <property type="entry name" value="ATP-grasp"/>
</dbReference>
<dbReference type="PROSITE" id="PS50975">
    <property type="entry name" value="ATP_GRASP"/>
    <property type="match status" value="1"/>
</dbReference>
<keyword evidence="3 4" id="KW-0067">ATP-binding</keyword>
<dbReference type="PANTHER" id="PTHR43334:SF1">
    <property type="entry name" value="3-HYDROXYPROPIONATE--COA LIGASE [ADP-FORMING]"/>
    <property type="match status" value="1"/>
</dbReference>
<name>E1QKL7_DESB2</name>
<dbReference type="InterPro" id="IPR051538">
    <property type="entry name" value="Acyl-CoA_Synth/Transferase"/>
</dbReference>
<proteinExistence type="predicted"/>
<evidence type="ECO:0000313" key="6">
    <source>
        <dbReference type="EMBL" id="ADK86110.1"/>
    </source>
</evidence>
<dbReference type="OrthoDB" id="9791027at2"/>
<evidence type="ECO:0000256" key="3">
    <source>
        <dbReference type="ARBA" id="ARBA00022840"/>
    </source>
</evidence>